<reference evidence="5 6" key="1">
    <citation type="journal article" date="2002" name="Nucleic Acids Res.">
        <title>The complete genomic sequence of Mycoplasma penetrans, an intracellular bacterial pathogen in humans.</title>
        <authorList>
            <person name="Sasaki Y."/>
            <person name="Ishikawa J."/>
            <person name="Yamashita A."/>
            <person name="Oshima K."/>
            <person name="Kenri T."/>
            <person name="Furuya K."/>
            <person name="Yoshino C."/>
            <person name="Horino A."/>
            <person name="Shiba T."/>
            <person name="Sasaki T."/>
            <person name="Hattori M."/>
        </authorList>
    </citation>
    <scope>NUCLEOTIDE SEQUENCE [LARGE SCALE GENOMIC DNA]</scope>
    <source>
        <strain evidence="5 6">HF-2</strain>
    </source>
</reference>
<evidence type="ECO:0000256" key="2">
    <source>
        <dbReference type="PIRSR" id="PIRSR601310-3"/>
    </source>
</evidence>
<dbReference type="HOGENOM" id="CLU_056776_3_2_14"/>
<organism evidence="5 6">
    <name type="scientific">Malacoplasma penetrans (strain HF-2)</name>
    <name type="common">Mycoplasma penetrans</name>
    <dbReference type="NCBI Taxonomy" id="272633"/>
    <lineage>
        <taxon>Bacteria</taxon>
        <taxon>Bacillati</taxon>
        <taxon>Mycoplasmatota</taxon>
        <taxon>Mycoplasmoidales</taxon>
        <taxon>Mycoplasmoidaceae</taxon>
        <taxon>Malacoplasma</taxon>
    </lineage>
</organism>
<dbReference type="PROSITE" id="PS00892">
    <property type="entry name" value="HIT_1"/>
    <property type="match status" value="1"/>
</dbReference>
<feature type="active site" description="Tele-AMP-histidine intermediate" evidence="1">
    <location>
        <position position="105"/>
    </location>
</feature>
<dbReference type="Proteomes" id="UP000002522">
    <property type="component" value="Chromosome"/>
</dbReference>
<dbReference type="CDD" id="cd01277">
    <property type="entry name" value="HINT_subgroup"/>
    <property type="match status" value="1"/>
</dbReference>
<dbReference type="InterPro" id="IPR011146">
    <property type="entry name" value="HIT-like"/>
</dbReference>
<dbReference type="SUPFAM" id="SSF54197">
    <property type="entry name" value="HIT-like"/>
    <property type="match status" value="1"/>
</dbReference>
<dbReference type="eggNOG" id="COG0537">
    <property type="taxonomic scope" value="Bacteria"/>
</dbReference>
<dbReference type="PROSITE" id="PS51084">
    <property type="entry name" value="HIT_2"/>
    <property type="match status" value="1"/>
</dbReference>
<dbReference type="PANTHER" id="PTHR46648">
    <property type="entry name" value="HIT FAMILY PROTEIN 1"/>
    <property type="match status" value="1"/>
</dbReference>
<evidence type="ECO:0000313" key="5">
    <source>
        <dbReference type="EMBL" id="BAC44141.1"/>
    </source>
</evidence>
<dbReference type="FunCoup" id="Q8EW55">
    <property type="interactions" value="222"/>
</dbReference>
<dbReference type="GO" id="GO:0003824">
    <property type="term" value="F:catalytic activity"/>
    <property type="evidence" value="ECO:0007669"/>
    <property type="project" value="InterPro"/>
</dbReference>
<dbReference type="InterPro" id="IPR039384">
    <property type="entry name" value="HINT"/>
</dbReference>
<dbReference type="InterPro" id="IPR019808">
    <property type="entry name" value="Histidine_triad_CS"/>
</dbReference>
<protein>
    <submittedName>
        <fullName evidence="5">Histidine triad protein HIT</fullName>
    </submittedName>
</protein>
<dbReference type="PANTHER" id="PTHR46648:SF1">
    <property type="entry name" value="ADENOSINE 5'-MONOPHOSPHORAMIDASE HNT1"/>
    <property type="match status" value="1"/>
</dbReference>
<dbReference type="InterPro" id="IPR001310">
    <property type="entry name" value="Histidine_triad_HIT"/>
</dbReference>
<proteinExistence type="predicted"/>
<accession>Q8EW55</accession>
<dbReference type="RefSeq" id="WP_011077177.1">
    <property type="nucleotide sequence ID" value="NC_004432.1"/>
</dbReference>
<evidence type="ECO:0000256" key="1">
    <source>
        <dbReference type="PIRSR" id="PIRSR601310-1"/>
    </source>
</evidence>
<name>Q8EW55_MALP2</name>
<dbReference type="GO" id="GO:0009117">
    <property type="term" value="P:nucleotide metabolic process"/>
    <property type="evidence" value="ECO:0007669"/>
    <property type="project" value="TreeGrafter"/>
</dbReference>
<evidence type="ECO:0000313" key="6">
    <source>
        <dbReference type="Proteomes" id="UP000002522"/>
    </source>
</evidence>
<dbReference type="Gene3D" id="3.30.428.10">
    <property type="entry name" value="HIT-like"/>
    <property type="match status" value="1"/>
</dbReference>
<dbReference type="EMBL" id="BA000026">
    <property type="protein sequence ID" value="BAC44141.1"/>
    <property type="molecule type" value="Genomic_DNA"/>
</dbReference>
<dbReference type="KEGG" id="mpe:MYPE3500"/>
<sequence>MKEENNKDCLFCKIVNKEIPSNIVDENAYALAFLDISPASDGHTLVIPKKHCIDLVHCDELYLKETISLAKKVADTIESSSLKPWGFNFLSNQGSIAGQVIFHFHLHVIPKYAKNEGLTFSAENKNLKEIEEVFKVLKKKNKKNS</sequence>
<evidence type="ECO:0000259" key="4">
    <source>
        <dbReference type="PROSITE" id="PS51084"/>
    </source>
</evidence>
<feature type="short sequence motif" description="Histidine triad motif" evidence="2 3">
    <location>
        <begin position="103"/>
        <end position="107"/>
    </location>
</feature>
<evidence type="ECO:0000256" key="3">
    <source>
        <dbReference type="PROSITE-ProRule" id="PRU00464"/>
    </source>
</evidence>
<dbReference type="PRINTS" id="PR00332">
    <property type="entry name" value="HISTRIAD"/>
</dbReference>
<dbReference type="AlphaFoldDB" id="Q8EW55"/>
<gene>
    <name evidence="5" type="ordered locus">MYPE3500</name>
</gene>
<feature type="domain" description="HIT" evidence="4">
    <location>
        <begin position="10"/>
        <end position="118"/>
    </location>
</feature>
<dbReference type="Pfam" id="PF01230">
    <property type="entry name" value="HIT"/>
    <property type="match status" value="1"/>
</dbReference>
<dbReference type="InParanoid" id="Q8EW55"/>
<dbReference type="InterPro" id="IPR036265">
    <property type="entry name" value="HIT-like_sf"/>
</dbReference>
<keyword evidence="6" id="KW-1185">Reference proteome</keyword>
<dbReference type="STRING" id="272633.gene:10731462"/>